<dbReference type="STRING" id="2015173.A0A026WY21"/>
<dbReference type="InterPro" id="IPR026797">
    <property type="entry name" value="HAUS_6"/>
</dbReference>
<dbReference type="GO" id="GO:0070652">
    <property type="term" value="C:HAUS complex"/>
    <property type="evidence" value="ECO:0007669"/>
    <property type="project" value="InterPro"/>
</dbReference>
<gene>
    <name evidence="2" type="ORF">X777_13958</name>
</gene>
<accession>A0A026WY21</accession>
<dbReference type="OrthoDB" id="5575722at2759"/>
<feature type="non-terminal residue" evidence="2">
    <location>
        <position position="1"/>
    </location>
</feature>
<dbReference type="OMA" id="MCERANE"/>
<evidence type="ECO:0000313" key="3">
    <source>
        <dbReference type="Proteomes" id="UP000053097"/>
    </source>
</evidence>
<dbReference type="InterPro" id="IPR028163">
    <property type="entry name" value="HAUS_6_N"/>
</dbReference>
<organism evidence="2 3">
    <name type="scientific">Ooceraea biroi</name>
    <name type="common">Clonal raider ant</name>
    <name type="synonym">Cerapachys biroi</name>
    <dbReference type="NCBI Taxonomy" id="2015173"/>
    <lineage>
        <taxon>Eukaryota</taxon>
        <taxon>Metazoa</taxon>
        <taxon>Ecdysozoa</taxon>
        <taxon>Arthropoda</taxon>
        <taxon>Hexapoda</taxon>
        <taxon>Insecta</taxon>
        <taxon>Pterygota</taxon>
        <taxon>Neoptera</taxon>
        <taxon>Endopterygota</taxon>
        <taxon>Hymenoptera</taxon>
        <taxon>Apocrita</taxon>
        <taxon>Aculeata</taxon>
        <taxon>Formicoidea</taxon>
        <taxon>Formicidae</taxon>
        <taxon>Dorylinae</taxon>
        <taxon>Ooceraea</taxon>
    </lineage>
</organism>
<dbReference type="GO" id="GO:1990498">
    <property type="term" value="C:mitotic spindle microtubule"/>
    <property type="evidence" value="ECO:0007669"/>
    <property type="project" value="TreeGrafter"/>
</dbReference>
<keyword evidence="3" id="KW-1185">Reference proteome</keyword>
<dbReference type="PANTHER" id="PTHR16151">
    <property type="entry name" value="HAUS AUGMIN-LIKE COMPLEX SUBUNIT 6"/>
    <property type="match status" value="1"/>
</dbReference>
<dbReference type="GO" id="GO:0008017">
    <property type="term" value="F:microtubule binding"/>
    <property type="evidence" value="ECO:0007669"/>
    <property type="project" value="TreeGrafter"/>
</dbReference>
<dbReference type="EMBL" id="KK107069">
    <property type="protein sequence ID" value="EZA60718.1"/>
    <property type="molecule type" value="Genomic_DNA"/>
</dbReference>
<evidence type="ECO:0000313" key="2">
    <source>
        <dbReference type="EMBL" id="EZA60718.1"/>
    </source>
</evidence>
<name>A0A026WY21_OOCBI</name>
<dbReference type="GO" id="GO:0051225">
    <property type="term" value="P:spindle assembly"/>
    <property type="evidence" value="ECO:0007669"/>
    <property type="project" value="InterPro"/>
</dbReference>
<feature type="domain" description="HAUS augmin-like complex subunit 6 N-terminal" evidence="1">
    <location>
        <begin position="1"/>
        <end position="102"/>
    </location>
</feature>
<reference evidence="2 3" key="1">
    <citation type="journal article" date="2014" name="Curr. Biol.">
        <title>The genome of the clonal raider ant Cerapachys biroi.</title>
        <authorList>
            <person name="Oxley P.R."/>
            <person name="Ji L."/>
            <person name="Fetter-Pruneda I."/>
            <person name="McKenzie S.K."/>
            <person name="Li C."/>
            <person name="Hu H."/>
            <person name="Zhang G."/>
            <person name="Kronauer D.J."/>
        </authorList>
    </citation>
    <scope>NUCLEOTIDE SEQUENCE [LARGE SCALE GENOMIC DNA]</scope>
</reference>
<dbReference type="Pfam" id="PF14661">
    <property type="entry name" value="HAUS6_N"/>
    <property type="match status" value="1"/>
</dbReference>
<dbReference type="AlphaFoldDB" id="A0A026WY21"/>
<protein>
    <recommendedName>
        <fullName evidence="1">HAUS augmin-like complex subunit 6 N-terminal domain-containing protein</fullName>
    </recommendedName>
</protein>
<dbReference type="PANTHER" id="PTHR16151:SF2">
    <property type="entry name" value="HAUS AUGMIN-LIKE COMPLEX SUBUNIT 6"/>
    <property type="match status" value="1"/>
</dbReference>
<sequence length="266" mass="31517">DMFDKPNTAGFLHVSHYLSIIYNAMLFKQMVKWPIACKKDEATYRMEIRNFFSVLSQDNPDIKFPSILMSHLVLSCGTKFLTFMWKLSQLALRTYIKEELQGELYAPRTGPMDDFTITYFKNINADMRCNIVNAHEETKRIWDVANSFIKDEIKTLNMYKAEIFERKERLKELVSTVSVNLLIQERLMNVEDSDIIDLWKMDIRAKLQYICRKNEEFKKFEESTAQLYKIIRRIKSNSEILDANQFPKISCDSYLLRTQFYVQVKG</sequence>
<proteinExistence type="predicted"/>
<evidence type="ECO:0000259" key="1">
    <source>
        <dbReference type="Pfam" id="PF14661"/>
    </source>
</evidence>
<dbReference type="Proteomes" id="UP000053097">
    <property type="component" value="Unassembled WGS sequence"/>
</dbReference>